<dbReference type="PANTHER" id="PTHR13693">
    <property type="entry name" value="CLASS II AMINOTRANSFERASE/8-AMINO-7-OXONONANOATE SYNTHASE"/>
    <property type="match status" value="1"/>
</dbReference>
<feature type="domain" description="Aminotransferase class I/classII large" evidence="4">
    <location>
        <begin position="99"/>
        <end position="438"/>
    </location>
</feature>
<dbReference type="Gene3D" id="3.40.640.10">
    <property type="entry name" value="Type I PLP-dependent aspartate aminotransferase-like (Major domain)"/>
    <property type="match status" value="1"/>
</dbReference>
<dbReference type="InterPro" id="IPR050087">
    <property type="entry name" value="AON_synthase_class-II"/>
</dbReference>
<evidence type="ECO:0000313" key="6">
    <source>
        <dbReference type="Proteomes" id="UP001385499"/>
    </source>
</evidence>
<gene>
    <name evidence="5" type="ORF">V6575_18720</name>
</gene>
<dbReference type="InterPro" id="IPR015422">
    <property type="entry name" value="PyrdxlP-dep_Trfase_small"/>
</dbReference>
<dbReference type="InterPro" id="IPR015421">
    <property type="entry name" value="PyrdxlP-dep_Trfase_major"/>
</dbReference>
<sequence>MTGPNDPNAKGINAGDRAKLLESMRSGRRTGRQRRPEELGNSARAPKRKAYDFGELPQIKQLQMQRAAADMMGIENPFFRAHDGLAAGTTMIDGKQYDNFASYNYLGLNGHPEVNAAAAKAIEVFGTSVSASRIVAGERPFHGELEQALARVHGVEAAIVMVSGHATNVTTIGHLMHKGDLILTDSLVHNSIAEGVRLSGATRINFPHDDLNALEKLLADNRHKFDNVLIVVEGLYSMDGDFPDLRRVVKLKQSYDAWLMVDEAHSIGALGESGKGIAEHYGINPQEVELWMGTLSKTFSSCGGYIAGSRVLCDYLKVTAPGFVFSVGLSPALTAAALASIEIMEREPDRVAKLQANGKLFLDLALKAGLDVGPSAGYSVVPVIVGDSVRAAMLSNQLLARGINALPIIFPAVAEKSARVRFFITSEHTEEQIERAVRFTAEEIEKLMGEGTAVDKLLRATR</sequence>
<evidence type="ECO:0000256" key="2">
    <source>
        <dbReference type="ARBA" id="ARBA00022679"/>
    </source>
</evidence>
<dbReference type="RefSeq" id="WP_340276498.1">
    <property type="nucleotide sequence ID" value="NZ_JBAKIA010000015.1"/>
</dbReference>
<reference evidence="5 6" key="1">
    <citation type="submission" date="2024-02" db="EMBL/GenBank/DDBJ databases">
        <title>Roseibium algae sp. nov., isolated from marine alga (Grateloupia sp.), showing potential in myo-inositol conversion.</title>
        <authorList>
            <person name="Wang Y."/>
        </authorList>
    </citation>
    <scope>NUCLEOTIDE SEQUENCE [LARGE SCALE GENOMIC DNA]</scope>
    <source>
        <strain evidence="5 6">H3510</strain>
    </source>
</reference>
<evidence type="ECO:0000259" key="4">
    <source>
        <dbReference type="Pfam" id="PF00155"/>
    </source>
</evidence>
<comment type="cofactor">
    <cofactor evidence="1">
        <name>pyridoxal 5'-phosphate</name>
        <dbReference type="ChEBI" id="CHEBI:597326"/>
    </cofactor>
</comment>
<accession>A0ABU8TRF3</accession>
<dbReference type="InterPro" id="IPR004839">
    <property type="entry name" value="Aminotransferase_I/II_large"/>
</dbReference>
<dbReference type="SUPFAM" id="SSF53383">
    <property type="entry name" value="PLP-dependent transferases"/>
    <property type="match status" value="1"/>
</dbReference>
<keyword evidence="5" id="KW-0032">Aminotransferase</keyword>
<protein>
    <submittedName>
        <fullName evidence="5">Aminotransferase class I/II-fold pyridoxal phosphate-dependent enzyme</fullName>
    </submittedName>
</protein>
<dbReference type="Proteomes" id="UP001385499">
    <property type="component" value="Unassembled WGS sequence"/>
</dbReference>
<dbReference type="InterPro" id="IPR015424">
    <property type="entry name" value="PyrdxlP-dep_Trfase"/>
</dbReference>
<proteinExistence type="predicted"/>
<evidence type="ECO:0000313" key="5">
    <source>
        <dbReference type="EMBL" id="MEJ8476130.1"/>
    </source>
</evidence>
<dbReference type="CDD" id="cd06454">
    <property type="entry name" value="KBL_like"/>
    <property type="match status" value="1"/>
</dbReference>
<dbReference type="EMBL" id="JBAKIA010000015">
    <property type="protein sequence ID" value="MEJ8476130.1"/>
    <property type="molecule type" value="Genomic_DNA"/>
</dbReference>
<organism evidence="5 6">
    <name type="scientific">Roseibium algae</name>
    <dbReference type="NCBI Taxonomy" id="3123038"/>
    <lineage>
        <taxon>Bacteria</taxon>
        <taxon>Pseudomonadati</taxon>
        <taxon>Pseudomonadota</taxon>
        <taxon>Alphaproteobacteria</taxon>
        <taxon>Hyphomicrobiales</taxon>
        <taxon>Stappiaceae</taxon>
        <taxon>Roseibium</taxon>
    </lineage>
</organism>
<evidence type="ECO:0000256" key="3">
    <source>
        <dbReference type="SAM" id="MobiDB-lite"/>
    </source>
</evidence>
<keyword evidence="2" id="KW-0808">Transferase</keyword>
<feature type="region of interest" description="Disordered" evidence="3">
    <location>
        <begin position="1"/>
        <end position="47"/>
    </location>
</feature>
<name>A0ABU8TRF3_9HYPH</name>
<dbReference type="Gene3D" id="3.90.1150.10">
    <property type="entry name" value="Aspartate Aminotransferase, domain 1"/>
    <property type="match status" value="1"/>
</dbReference>
<dbReference type="Pfam" id="PF00155">
    <property type="entry name" value="Aminotran_1_2"/>
    <property type="match status" value="1"/>
</dbReference>
<dbReference type="GO" id="GO:0008483">
    <property type="term" value="F:transaminase activity"/>
    <property type="evidence" value="ECO:0007669"/>
    <property type="project" value="UniProtKB-KW"/>
</dbReference>
<keyword evidence="6" id="KW-1185">Reference proteome</keyword>
<evidence type="ECO:0000256" key="1">
    <source>
        <dbReference type="ARBA" id="ARBA00001933"/>
    </source>
</evidence>
<comment type="caution">
    <text evidence="5">The sequence shown here is derived from an EMBL/GenBank/DDBJ whole genome shotgun (WGS) entry which is preliminary data.</text>
</comment>
<dbReference type="PANTHER" id="PTHR13693:SF3">
    <property type="entry name" value="LD36009P"/>
    <property type="match status" value="1"/>
</dbReference>